<dbReference type="AlphaFoldDB" id="A0A8H6JLP1"/>
<dbReference type="EMBL" id="WIGN01000037">
    <property type="protein sequence ID" value="KAF6815197.1"/>
    <property type="molecule type" value="Genomic_DNA"/>
</dbReference>
<evidence type="ECO:0000259" key="3">
    <source>
        <dbReference type="Pfam" id="PF24883"/>
    </source>
</evidence>
<dbReference type="PANTHER" id="PTHR10039">
    <property type="entry name" value="AMELOGENIN"/>
    <property type="match status" value="1"/>
</dbReference>
<dbReference type="PANTHER" id="PTHR10039:SF5">
    <property type="entry name" value="NACHT DOMAIN-CONTAINING PROTEIN"/>
    <property type="match status" value="1"/>
</dbReference>
<gene>
    <name evidence="4" type="ORF">CSOJ01_03649</name>
</gene>
<keyword evidence="5" id="KW-1185">Reference proteome</keyword>
<feature type="domain" description="Nephrocystin 3-like N-terminal" evidence="3">
    <location>
        <begin position="343"/>
        <end position="458"/>
    </location>
</feature>
<dbReference type="Proteomes" id="UP000652219">
    <property type="component" value="Unassembled WGS sequence"/>
</dbReference>
<keyword evidence="1" id="KW-0677">Repeat</keyword>
<name>A0A8H6JLP1_9PEZI</name>
<dbReference type="InterPro" id="IPR056884">
    <property type="entry name" value="NPHP3-like_N"/>
</dbReference>
<feature type="compositionally biased region" description="Basic and acidic residues" evidence="2">
    <location>
        <begin position="280"/>
        <end position="312"/>
    </location>
</feature>
<protein>
    <recommendedName>
        <fullName evidence="3">Nephrocystin 3-like N-terminal domain-containing protein</fullName>
    </recommendedName>
</protein>
<reference evidence="4 5" key="1">
    <citation type="journal article" date="2020" name="Phytopathology">
        <title>Genome Sequence Resources of Colletotrichum truncatum, C. plurivorum, C. musicola, and C. sojae: Four Species Pathogenic to Soybean (Glycine max).</title>
        <authorList>
            <person name="Rogerio F."/>
            <person name="Boufleur T.R."/>
            <person name="Ciampi-Guillardi M."/>
            <person name="Sukno S.A."/>
            <person name="Thon M.R."/>
            <person name="Massola Junior N.S."/>
            <person name="Baroncelli R."/>
        </authorList>
    </citation>
    <scope>NUCLEOTIDE SEQUENCE [LARGE SCALE GENOMIC DNA]</scope>
    <source>
        <strain evidence="4 5">LFN0009</strain>
    </source>
</reference>
<evidence type="ECO:0000256" key="1">
    <source>
        <dbReference type="ARBA" id="ARBA00022737"/>
    </source>
</evidence>
<evidence type="ECO:0000313" key="4">
    <source>
        <dbReference type="EMBL" id="KAF6815197.1"/>
    </source>
</evidence>
<evidence type="ECO:0000256" key="2">
    <source>
        <dbReference type="SAM" id="MobiDB-lite"/>
    </source>
</evidence>
<feature type="compositionally biased region" description="Acidic residues" evidence="2">
    <location>
        <begin position="259"/>
        <end position="274"/>
    </location>
</feature>
<sequence length="1016" mass="114884">MDPVTAIVLASGILAFVEISAKVISGTLEVARSGSLAENAHVGAIVDDLQQAAGELKGRLPDHSRHAESLNSLASECRSVADELQGLLQKLKVECGSSKWKPINVTIRSMRKGGNVAQLEGRLEKCRSQILLRLMMILNERQTTVQVQLSGMESQSASRSANIVHQLDGLRHDILSAMENQKNNHEQIEATSDDSDQAILLGKLSTSVNALLDGSLGPSPDVRVLKQLYFPTVYSREDTMETATESTFRWILEEGFDETFGEDDLGSGDEEDDAASNNSGDDHDAHSENNLEEKPAKSETEEEIRKRTAKENRVQARARFTTWLETTESSTSLGSQAQGTGGKLQKSLEGLQRSILFETLKQCPELVEQVFPEAYSAFSRNSAASTIDELYFRPRELNRAINKLASVPTAMGYRICFFIDGLDEYEDADTDELHHEKLAEQICSWATNDDVKILVSSRPYRVFQEAFVDERRIRVQDLTGGDVALFARKMFEKDKNFDQVRPYYHQLVDKVVRDSAGVFLWARLTMRSLIMATRRNCSQEFLERQLDQTPRSISVLYAQLLASINAVDREKAYKMLLLVARANGSVSVLAHAWTWINSLENPDFPMCSKPRVYTDEEAGVIHRSIRQELEDSTKGLLEITTDNDPTIKDWPLTTEKVQFFHRTVLDFVRESDIFHQVSARYPKLGNEEMIVRMLLAEMWFIEALEAPCDRSEALNYHFRRMPPSQTRDNYLDAFERVLSSDNAVKWDDSFRVKSVCPGRSIFCSRREVSFVNWAAAILESPEYVIQKLEQKPHLVRSRDNMCLVLSAAFRDLIEVGDPSSYRLTPLFEIGISPNEKIGLEARGHPKGMEGLAPKTCWAVFCTFFAMKNVGWRGRSRRMRLSTQLEDIFSTGEVDSHCVILLSTYGNGLKHDYDDEEPQSDPPAVTHYIYLSDLISRLSSDNHDSITRLVSGSNWRPWKSCKRIWNYASGPENDLSALASIYPVCDDKLLFSDTTQVVSLVWENEQVERTNFQIAIY</sequence>
<dbReference type="Pfam" id="PF24883">
    <property type="entry name" value="NPHP3_N"/>
    <property type="match status" value="1"/>
</dbReference>
<feature type="region of interest" description="Disordered" evidence="2">
    <location>
        <begin position="259"/>
        <end position="312"/>
    </location>
</feature>
<organism evidence="4 5">
    <name type="scientific">Colletotrichum sojae</name>
    <dbReference type="NCBI Taxonomy" id="2175907"/>
    <lineage>
        <taxon>Eukaryota</taxon>
        <taxon>Fungi</taxon>
        <taxon>Dikarya</taxon>
        <taxon>Ascomycota</taxon>
        <taxon>Pezizomycotina</taxon>
        <taxon>Sordariomycetes</taxon>
        <taxon>Hypocreomycetidae</taxon>
        <taxon>Glomerellales</taxon>
        <taxon>Glomerellaceae</taxon>
        <taxon>Colletotrichum</taxon>
        <taxon>Colletotrichum orchidearum species complex</taxon>
    </lineage>
</organism>
<comment type="caution">
    <text evidence="4">The sequence shown here is derived from an EMBL/GenBank/DDBJ whole genome shotgun (WGS) entry which is preliminary data.</text>
</comment>
<accession>A0A8H6JLP1</accession>
<evidence type="ECO:0000313" key="5">
    <source>
        <dbReference type="Proteomes" id="UP000652219"/>
    </source>
</evidence>
<proteinExistence type="predicted"/>